<dbReference type="STRING" id="1781255.BH720_05120"/>
<keyword evidence="3" id="KW-0489">Methyltransferase</keyword>
<evidence type="ECO:0000256" key="3">
    <source>
        <dbReference type="ARBA" id="ARBA00022603"/>
    </source>
</evidence>
<feature type="repeat" description="TPR" evidence="6">
    <location>
        <begin position="442"/>
        <end position="475"/>
    </location>
</feature>
<dbReference type="SMART" id="SM00028">
    <property type="entry name" value="TPR"/>
    <property type="match status" value="4"/>
</dbReference>
<dbReference type="PROSITE" id="PS50005">
    <property type="entry name" value="TPR"/>
    <property type="match status" value="2"/>
</dbReference>
<dbReference type="SMART" id="SM00138">
    <property type="entry name" value="MeTrc"/>
    <property type="match status" value="1"/>
</dbReference>
<dbReference type="InterPro" id="IPR022642">
    <property type="entry name" value="CheR_C"/>
</dbReference>
<feature type="repeat" description="TPR" evidence="6">
    <location>
        <begin position="408"/>
        <end position="441"/>
    </location>
</feature>
<organism evidence="8">
    <name type="scientific">Desertifilum tharense IPPAS B-1220</name>
    <dbReference type="NCBI Taxonomy" id="1781255"/>
    <lineage>
        <taxon>Bacteria</taxon>
        <taxon>Bacillati</taxon>
        <taxon>Cyanobacteriota</taxon>
        <taxon>Cyanophyceae</taxon>
        <taxon>Desertifilales</taxon>
        <taxon>Desertifilaceae</taxon>
        <taxon>Desertifilum</taxon>
    </lineage>
</organism>
<dbReference type="CDD" id="cd02440">
    <property type="entry name" value="AdoMet_MTases"/>
    <property type="match status" value="1"/>
</dbReference>
<evidence type="ECO:0000313" key="8">
    <source>
        <dbReference type="EMBL" id="OEJ76220.1"/>
    </source>
</evidence>
<dbReference type="InterPro" id="IPR011990">
    <property type="entry name" value="TPR-like_helical_dom_sf"/>
</dbReference>
<proteinExistence type="predicted"/>
<dbReference type="Pfam" id="PF13181">
    <property type="entry name" value="TPR_8"/>
    <property type="match status" value="2"/>
</dbReference>
<accession>A0A1E5QNJ0</accession>
<evidence type="ECO:0000256" key="6">
    <source>
        <dbReference type="PROSITE-ProRule" id="PRU00339"/>
    </source>
</evidence>
<dbReference type="PRINTS" id="PR00996">
    <property type="entry name" value="CHERMTFRASE"/>
</dbReference>
<dbReference type="SUPFAM" id="SSF48452">
    <property type="entry name" value="TPR-like"/>
    <property type="match status" value="1"/>
</dbReference>
<evidence type="ECO:0000256" key="1">
    <source>
        <dbReference type="ARBA" id="ARBA00001541"/>
    </source>
</evidence>
<evidence type="ECO:0000259" key="7">
    <source>
        <dbReference type="PROSITE" id="PS50123"/>
    </source>
</evidence>
<dbReference type="PANTHER" id="PTHR24422">
    <property type="entry name" value="CHEMOTAXIS PROTEIN METHYLTRANSFERASE"/>
    <property type="match status" value="1"/>
</dbReference>
<evidence type="ECO:0000256" key="4">
    <source>
        <dbReference type="ARBA" id="ARBA00022679"/>
    </source>
</evidence>
<keyword evidence="5" id="KW-0949">S-adenosyl-L-methionine</keyword>
<dbReference type="Gene3D" id="3.40.50.150">
    <property type="entry name" value="Vaccinia Virus protein VP39"/>
    <property type="match status" value="1"/>
</dbReference>
<name>A0A1E5QNJ0_9CYAN</name>
<dbReference type="SUPFAM" id="SSF53335">
    <property type="entry name" value="S-adenosyl-L-methionine-dependent methyltransferases"/>
    <property type="match status" value="1"/>
</dbReference>
<dbReference type="Pfam" id="PF01739">
    <property type="entry name" value="CheR"/>
    <property type="match status" value="1"/>
</dbReference>
<dbReference type="AlphaFoldDB" id="A0A1E5QNJ0"/>
<reference evidence="8" key="1">
    <citation type="submission" date="2016-09" db="EMBL/GenBank/DDBJ databases">
        <title>Draft genome of thermotolerant cyanobacterium Desertifilum sp. strain IPPAS B-1220.</title>
        <authorList>
            <person name="Sinetova M.A."/>
            <person name="Bolakhan K."/>
            <person name="Zayadan B.K."/>
            <person name="Mironov K.S."/>
            <person name="Ustinova V."/>
            <person name="Kupriyanova E.V."/>
            <person name="Sidorov R.A."/>
            <person name="Skrypnik A.N."/>
            <person name="Gogoleva N.E."/>
            <person name="Gogolev Y.V."/>
            <person name="Los D.A."/>
        </authorList>
    </citation>
    <scope>NUCLEOTIDE SEQUENCE [LARGE SCALE GENOMIC DNA]</scope>
    <source>
        <strain evidence="8">IPPAS B-1220</strain>
    </source>
</reference>
<dbReference type="InterPro" id="IPR019734">
    <property type="entry name" value="TPR_rpt"/>
</dbReference>
<protein>
    <recommendedName>
        <fullName evidence="2">protein-glutamate O-methyltransferase</fullName>
        <ecNumber evidence="2">2.1.1.80</ecNumber>
    </recommendedName>
</protein>
<evidence type="ECO:0000256" key="2">
    <source>
        <dbReference type="ARBA" id="ARBA00012534"/>
    </source>
</evidence>
<dbReference type="InterPro" id="IPR036804">
    <property type="entry name" value="CheR_N_sf"/>
</dbReference>
<dbReference type="EMBL" id="MJGC01000040">
    <property type="protein sequence ID" value="OEJ76220.1"/>
    <property type="molecule type" value="Genomic_DNA"/>
</dbReference>
<dbReference type="PANTHER" id="PTHR24422:SF10">
    <property type="entry name" value="CHEMOTAXIS PROTEIN METHYLTRANSFERASE 2"/>
    <property type="match status" value="1"/>
</dbReference>
<keyword evidence="6" id="KW-0802">TPR repeat</keyword>
<dbReference type="GO" id="GO:0032259">
    <property type="term" value="P:methylation"/>
    <property type="evidence" value="ECO:0007669"/>
    <property type="project" value="UniProtKB-KW"/>
</dbReference>
<dbReference type="Pfam" id="PF13432">
    <property type="entry name" value="TPR_16"/>
    <property type="match status" value="1"/>
</dbReference>
<dbReference type="InterPro" id="IPR000780">
    <property type="entry name" value="CheR_MeTrfase"/>
</dbReference>
<feature type="domain" description="CheR-type methyltransferase" evidence="7">
    <location>
        <begin position="1"/>
        <end position="252"/>
    </location>
</feature>
<dbReference type="Gene3D" id="1.25.40.10">
    <property type="entry name" value="Tetratricopeptide repeat domain"/>
    <property type="match status" value="1"/>
</dbReference>
<evidence type="ECO:0000256" key="5">
    <source>
        <dbReference type="ARBA" id="ARBA00022691"/>
    </source>
</evidence>
<dbReference type="InterPro" id="IPR050903">
    <property type="entry name" value="Bact_Chemotaxis_MeTrfase"/>
</dbReference>
<gene>
    <name evidence="8" type="ORF">BH720_05120</name>
</gene>
<keyword evidence="4" id="KW-0808">Transferase</keyword>
<comment type="catalytic activity">
    <reaction evidence="1">
        <text>L-glutamyl-[protein] + S-adenosyl-L-methionine = [protein]-L-glutamate 5-O-methyl ester + S-adenosyl-L-homocysteine</text>
        <dbReference type="Rhea" id="RHEA:24452"/>
        <dbReference type="Rhea" id="RHEA-COMP:10208"/>
        <dbReference type="Rhea" id="RHEA-COMP:10311"/>
        <dbReference type="ChEBI" id="CHEBI:29973"/>
        <dbReference type="ChEBI" id="CHEBI:57856"/>
        <dbReference type="ChEBI" id="CHEBI:59789"/>
        <dbReference type="ChEBI" id="CHEBI:82795"/>
        <dbReference type="EC" id="2.1.1.80"/>
    </reaction>
</comment>
<dbReference type="Gene3D" id="1.10.155.10">
    <property type="entry name" value="Chemotaxis receptor methyltransferase CheR, N-terminal domain"/>
    <property type="match status" value="1"/>
</dbReference>
<dbReference type="SUPFAM" id="SSF47757">
    <property type="entry name" value="Chemotaxis receptor methyltransferase CheR, N-terminal domain"/>
    <property type="match status" value="1"/>
</dbReference>
<dbReference type="PROSITE" id="PS50123">
    <property type="entry name" value="CHER"/>
    <property type="match status" value="1"/>
</dbReference>
<dbReference type="GO" id="GO:0008983">
    <property type="term" value="F:protein-glutamate O-methyltransferase activity"/>
    <property type="evidence" value="ECO:0007669"/>
    <property type="project" value="UniProtKB-EC"/>
</dbReference>
<comment type="caution">
    <text evidence="8">The sequence shown here is derived from an EMBL/GenBank/DDBJ whole genome shotgun (WGS) entry which is preliminary data.</text>
</comment>
<dbReference type="EC" id="2.1.1.80" evidence="2"/>
<dbReference type="InterPro" id="IPR029063">
    <property type="entry name" value="SAM-dependent_MTases_sf"/>
</dbReference>
<sequence>MFDGFVQRISTTTGLQIRPQDAPTLRQKIINRCRLLRLSSPEAYYELLSASGTESFREWQALISLITTGESYFFRDRGQFSVLRDRLLPELIQRQRQVSPERPTLKIWSAGCSTGEEAYSLAILLTELIADWQNWNLTIVGTDINQTALEKARQGFYGDWSFRWVDKTLIHRYFERTKEEWKISHQIAKLVQFRYDNLVEYFSPNFNDFAQVDLAICRNVFVYFDFAAIERSLQKIYQRLNPGGYLISGHTELQGQNLTQFQIKVFPESVVYQRPIVGRTEPDRTQPQIDSFLPLVNPVKQPKPLILSPEATLASVSASPKQPKLTPKKTETCSLPEEEIQSLITQAELLFQQKKYPQALTLVTELLEKKLPLFELFYLTARIHANLGNLKPASDYGSRAIELNPLIVEPYFLLAHIAEEEGNIEQAKHYLKRAIYLEPHTLSAYLELGSLYTKQGDMNRARKMWQIAVELLEHQPPQAKIESGKETTVAEVLAMVRKNLKNT</sequence>